<evidence type="ECO:0000256" key="4">
    <source>
        <dbReference type="RuleBase" id="RU003744"/>
    </source>
</evidence>
<feature type="domain" description="Ionotropic glutamate receptor C-terminal" evidence="7">
    <location>
        <begin position="44"/>
        <end position="268"/>
    </location>
</feature>
<dbReference type="PANTHER" id="PTHR35936">
    <property type="entry name" value="MEMBRANE-BOUND LYTIC MUREIN TRANSGLYCOSYLASE F"/>
    <property type="match status" value="1"/>
</dbReference>
<keyword evidence="3 5" id="KW-0732">Signal</keyword>
<dbReference type="SUPFAM" id="SSF53850">
    <property type="entry name" value="Periplasmic binding protein-like II"/>
    <property type="match status" value="1"/>
</dbReference>
<comment type="caution">
    <text evidence="8">The sequence shown here is derived from an EMBL/GenBank/DDBJ whole genome shotgun (WGS) entry which is preliminary data.</text>
</comment>
<sequence length="276" mass="29837">MKKIAAVTLSAVMVLGTFALTSCGSDKSSSSGDDAMSQLSNEGTLVVGLDDTFAPMGFRDENGDLVGFDIDLANAVGEKLGVDVEFQPIDWDAKDLELSSGNIDCIWNGMSVTPEREEAYSLSNKYLNNNIILMTLSDSDVDVTSADQLADLNIGTQVDSAALEMLEGNEAYDTFSENITTYDSYDTAILDLQAGRVDVIAIDQVLGEYKNNNMDGALKVCEYSLGEDAYAIGFRKDDTALRDAVNDAIKELIDDGTAEEISNEWFGTNIVIFEEV</sequence>
<accession>A0ABR9QYC1</accession>
<evidence type="ECO:0000313" key="9">
    <source>
        <dbReference type="Proteomes" id="UP001516588"/>
    </source>
</evidence>
<evidence type="ECO:0000259" key="7">
    <source>
        <dbReference type="SMART" id="SM00079"/>
    </source>
</evidence>
<dbReference type="CDD" id="cd00996">
    <property type="entry name" value="PBP2_AatB_like"/>
    <property type="match status" value="1"/>
</dbReference>
<evidence type="ECO:0000256" key="2">
    <source>
        <dbReference type="ARBA" id="ARBA00010333"/>
    </source>
</evidence>
<reference evidence="8 9" key="1">
    <citation type="submission" date="2020-10" db="EMBL/GenBank/DDBJ databases">
        <title>ChiBAC.</title>
        <authorList>
            <person name="Zenner C."/>
            <person name="Hitch T.C.A."/>
            <person name="Clavel T."/>
        </authorList>
    </citation>
    <scope>NUCLEOTIDE SEQUENCE [LARGE SCALE GENOMIC DNA]</scope>
    <source>
        <strain evidence="8 9">DSM 108706</strain>
    </source>
</reference>
<dbReference type="SMART" id="SM00062">
    <property type="entry name" value="PBPb"/>
    <property type="match status" value="1"/>
</dbReference>
<evidence type="ECO:0000256" key="5">
    <source>
        <dbReference type="SAM" id="SignalP"/>
    </source>
</evidence>
<feature type="chain" id="PRO_5046113989" evidence="5">
    <location>
        <begin position="20"/>
        <end position="276"/>
    </location>
</feature>
<dbReference type="Pfam" id="PF00497">
    <property type="entry name" value="SBP_bac_3"/>
    <property type="match status" value="1"/>
</dbReference>
<keyword evidence="9" id="KW-1185">Reference proteome</keyword>
<dbReference type="PROSITE" id="PS01039">
    <property type="entry name" value="SBP_BACTERIAL_3"/>
    <property type="match status" value="1"/>
</dbReference>
<dbReference type="Proteomes" id="UP001516588">
    <property type="component" value="Unassembled WGS sequence"/>
</dbReference>
<evidence type="ECO:0000259" key="6">
    <source>
        <dbReference type="SMART" id="SM00062"/>
    </source>
</evidence>
<feature type="signal peptide" evidence="5">
    <location>
        <begin position="1"/>
        <end position="19"/>
    </location>
</feature>
<comment type="subcellular location">
    <subcellularLocation>
        <location evidence="1">Cell envelope</location>
    </subcellularLocation>
</comment>
<name>A0ABR9QYC1_9FIRM</name>
<dbReference type="EMBL" id="JADCKA010000010">
    <property type="protein sequence ID" value="MBE5035873.1"/>
    <property type="molecule type" value="Genomic_DNA"/>
</dbReference>
<dbReference type="InterPro" id="IPR018313">
    <property type="entry name" value="SBP_3_CS"/>
</dbReference>
<evidence type="ECO:0000256" key="3">
    <source>
        <dbReference type="ARBA" id="ARBA00022729"/>
    </source>
</evidence>
<gene>
    <name evidence="8" type="ORF">INF20_06250</name>
</gene>
<proteinExistence type="inferred from homology"/>
<organism evidence="8 9">
    <name type="scientific">Gallibacter intestinalis</name>
    <dbReference type="NCBI Taxonomy" id="2779356"/>
    <lineage>
        <taxon>Bacteria</taxon>
        <taxon>Bacillati</taxon>
        <taxon>Bacillota</taxon>
        <taxon>Clostridia</taxon>
        <taxon>Eubacteriales</taxon>
        <taxon>Eubacteriaceae</taxon>
        <taxon>Gallibacter</taxon>
    </lineage>
</organism>
<comment type="similarity">
    <text evidence="2 4">Belongs to the bacterial solute-binding protein 3 family.</text>
</comment>
<protein>
    <submittedName>
        <fullName evidence="8">Amino acid ABC transporter substrate-binding protein</fullName>
    </submittedName>
</protein>
<dbReference type="PANTHER" id="PTHR35936:SF34">
    <property type="entry name" value="ABC TRANSPORTER EXTRACELLULAR-BINDING PROTEIN YCKB-RELATED"/>
    <property type="match status" value="1"/>
</dbReference>
<feature type="domain" description="Solute-binding protein family 3/N-terminal" evidence="6">
    <location>
        <begin position="44"/>
        <end position="269"/>
    </location>
</feature>
<dbReference type="Gene3D" id="3.40.190.10">
    <property type="entry name" value="Periplasmic binding protein-like II"/>
    <property type="match status" value="2"/>
</dbReference>
<dbReference type="PROSITE" id="PS51257">
    <property type="entry name" value="PROKAR_LIPOPROTEIN"/>
    <property type="match status" value="1"/>
</dbReference>
<dbReference type="InterPro" id="IPR001320">
    <property type="entry name" value="Iontro_rcpt_C"/>
</dbReference>
<dbReference type="InterPro" id="IPR001638">
    <property type="entry name" value="Solute-binding_3/MltF_N"/>
</dbReference>
<evidence type="ECO:0000256" key="1">
    <source>
        <dbReference type="ARBA" id="ARBA00004196"/>
    </source>
</evidence>
<dbReference type="SMART" id="SM00079">
    <property type="entry name" value="PBPe"/>
    <property type="match status" value="1"/>
</dbReference>
<evidence type="ECO:0000313" key="8">
    <source>
        <dbReference type="EMBL" id="MBE5035873.1"/>
    </source>
</evidence>